<feature type="compositionally biased region" description="Polar residues" evidence="1">
    <location>
        <begin position="8"/>
        <end position="18"/>
    </location>
</feature>
<dbReference type="OrthoDB" id="4153865at2759"/>
<dbReference type="EMBL" id="KZ821255">
    <property type="protein sequence ID" value="PYH42152.1"/>
    <property type="molecule type" value="Genomic_DNA"/>
</dbReference>
<accession>A0A319A3Y5</accession>
<gene>
    <name evidence="2" type="ORF">BP01DRAFT_385817</name>
</gene>
<name>A0A319A3Y5_9EURO</name>
<sequence>MNFFSWLFPSSDTTSPPRTQEHTWDPKTVTMQQPVSPQTLPAEVPTTAAESGELSMRGGGEAGNVCCGV</sequence>
<protein>
    <submittedName>
        <fullName evidence="2">Uncharacterized protein</fullName>
    </submittedName>
</protein>
<dbReference type="Proteomes" id="UP000248349">
    <property type="component" value="Unassembled WGS sequence"/>
</dbReference>
<feature type="region of interest" description="Disordered" evidence="1">
    <location>
        <begin position="1"/>
        <end position="69"/>
    </location>
</feature>
<dbReference type="AlphaFoldDB" id="A0A319A3Y5"/>
<organism evidence="2 3">
    <name type="scientific">Aspergillus saccharolyticus JOP 1030-1</name>
    <dbReference type="NCBI Taxonomy" id="1450539"/>
    <lineage>
        <taxon>Eukaryota</taxon>
        <taxon>Fungi</taxon>
        <taxon>Dikarya</taxon>
        <taxon>Ascomycota</taxon>
        <taxon>Pezizomycotina</taxon>
        <taxon>Eurotiomycetes</taxon>
        <taxon>Eurotiomycetidae</taxon>
        <taxon>Eurotiales</taxon>
        <taxon>Aspergillaceae</taxon>
        <taxon>Aspergillus</taxon>
        <taxon>Aspergillus subgen. Circumdati</taxon>
    </lineage>
</organism>
<feature type="compositionally biased region" description="Polar residues" evidence="1">
    <location>
        <begin position="29"/>
        <end position="39"/>
    </location>
</feature>
<reference evidence="2 3" key="1">
    <citation type="submission" date="2016-12" db="EMBL/GenBank/DDBJ databases">
        <title>The genomes of Aspergillus section Nigri reveals drivers in fungal speciation.</title>
        <authorList>
            <consortium name="DOE Joint Genome Institute"/>
            <person name="Vesth T.C."/>
            <person name="Nybo J."/>
            <person name="Theobald S."/>
            <person name="Brandl J."/>
            <person name="Frisvad J.C."/>
            <person name="Nielsen K.F."/>
            <person name="Lyhne E.K."/>
            <person name="Kogle M.E."/>
            <person name="Kuo A."/>
            <person name="Riley R."/>
            <person name="Clum A."/>
            <person name="Nolan M."/>
            <person name="Lipzen A."/>
            <person name="Salamov A."/>
            <person name="Henrissat B."/>
            <person name="Wiebenga A."/>
            <person name="De Vries R.P."/>
            <person name="Grigoriev I.V."/>
            <person name="Mortensen U.H."/>
            <person name="Andersen M.R."/>
            <person name="Baker S.E."/>
        </authorList>
    </citation>
    <scope>NUCLEOTIDE SEQUENCE [LARGE SCALE GENOMIC DNA]</scope>
    <source>
        <strain evidence="2 3">JOP 1030-1</strain>
    </source>
</reference>
<keyword evidence="3" id="KW-1185">Reference proteome</keyword>
<evidence type="ECO:0000313" key="3">
    <source>
        <dbReference type="Proteomes" id="UP000248349"/>
    </source>
</evidence>
<evidence type="ECO:0000313" key="2">
    <source>
        <dbReference type="EMBL" id="PYH42152.1"/>
    </source>
</evidence>
<dbReference type="GeneID" id="37078864"/>
<proteinExistence type="predicted"/>
<dbReference type="RefSeq" id="XP_025428134.1">
    <property type="nucleotide sequence ID" value="XM_025577635.1"/>
</dbReference>
<evidence type="ECO:0000256" key="1">
    <source>
        <dbReference type="SAM" id="MobiDB-lite"/>
    </source>
</evidence>